<organism evidence="3 5">
    <name type="scientific">Xanthomonas citri pv. citri</name>
    <dbReference type="NCBI Taxonomy" id="611301"/>
    <lineage>
        <taxon>Bacteria</taxon>
        <taxon>Pseudomonadati</taxon>
        <taxon>Pseudomonadota</taxon>
        <taxon>Gammaproteobacteria</taxon>
        <taxon>Lysobacterales</taxon>
        <taxon>Lysobacteraceae</taxon>
        <taxon>Xanthomonas</taxon>
    </lineage>
</organism>
<dbReference type="KEGG" id="xcf:J172_00660"/>
<feature type="compositionally biased region" description="Low complexity" evidence="1">
    <location>
        <begin position="186"/>
        <end position="204"/>
    </location>
</feature>
<reference evidence="4" key="2">
    <citation type="submission" date="2020-01" db="EMBL/GenBank/DDBJ databases">
        <authorList>
            <person name="Richard D."/>
        </authorList>
    </citation>
    <scope>NUCLEOTIDE SEQUENCE</scope>
    <source>
        <strain evidence="4">JP541</strain>
    </source>
</reference>
<dbReference type="KEGG" id="xcu:J159_00666"/>
<evidence type="ECO:0000313" key="5">
    <source>
        <dbReference type="Proteomes" id="UP000052230"/>
    </source>
</evidence>
<reference evidence="3 5" key="1">
    <citation type="submission" date="2014-09" db="EMBL/GenBank/DDBJ databases">
        <authorList>
            <person name="Regsiter A."/>
        </authorList>
    </citation>
    <scope>NUCLEOTIDE SEQUENCE [LARGE SCALE GENOMIC DNA]</scope>
</reference>
<dbReference type="KEGG" id="xcn:J169_00665"/>
<evidence type="ECO:0000313" key="4">
    <source>
        <dbReference type="EMBL" id="MBD4336197.1"/>
    </source>
</evidence>
<dbReference type="AlphaFoldDB" id="A0A0U5BN64"/>
<dbReference type="KEGG" id="xcr:J163_00665"/>
<sequence length="813" mass="89282">MTMPVRARWRALPRVLRWPLVALIALYASYVLLGNLLLNTPLGPAALNRSPDKFTMHWGPALTWWPGRVVLWDVDLRGHWTRTNWNVSAQRMSGQIRLLPLLHRQLLVPELHARGVRGGLQAAVVTPGTATKPSPAATQAARVAVVPMKGVADTPAASANEEAPTVAPDVEKTATTQPPAQHLRVTTATNAKPTTPTTSTPQSAKRADAHASAPIPPAAWTLQFDRIVAEQVQAVSLRQLHIEGQGQLQLGLFKRLRGGPMEIFPSRAVFESTRVRWGQDEVMRNGQLRIEASIARHAPEQASGQAVLQFTDALIAVHGDTAALDVARDAQGRHTLATRPGKGRADGELRWIRGALQPGSQLQWRAPLHDGTRAQAALLGELTAQLQVDQNMRLTVSMPEPADAGLTLDADVRVQGRQLPVQSMRSLLPRTSGHARLHWQLSSLSWIAALFPDVDWLTLEGEGLVDADLRIDRGQLGAGSRLQVPHVQAQVGVMGHAITGQASADLRVDADANGQLLPALALQMQQFSIAHTDAPTRPFVQGRDLRLDLKTRADARNLASLRDATRAHLVFANARVPDLRAYNRYLPQQQLRFDGGNGVLSGDLQIEPGGRIGKGGVRIGARAARLQFAGLALRGDVDADLRLQRGDLRAEQFSLDASSIQLRNVGFTGPDGQHRDGWWAHVVLDDARMQWRQPVGVDGRVRIQVRDLAFLVALYARDRSIPNWMLRLVDAGQAQLTARAHWQGETVIVDRLQARNERFQVDARLRLQGNQRSGSLLARWGMLSAAVGLRGDTPEWHLLRAPEWYRAQPELLR</sequence>
<dbReference type="EMBL" id="JAABFR010000601">
    <property type="protein sequence ID" value="MBD4336197.1"/>
    <property type="molecule type" value="Genomic_DNA"/>
</dbReference>
<dbReference type="EMBL" id="CCXZ01000002">
    <property type="protein sequence ID" value="CEG14209.1"/>
    <property type="molecule type" value="Genomic_DNA"/>
</dbReference>
<accession>A0A0U5BN64</accession>
<keyword evidence="2" id="KW-0812">Transmembrane</keyword>
<dbReference type="OMA" id="GHARLHW"/>
<evidence type="ECO:0000256" key="1">
    <source>
        <dbReference type="SAM" id="MobiDB-lite"/>
    </source>
</evidence>
<dbReference type="KEGG" id="xcm:J164_00665"/>
<feature type="region of interest" description="Disordered" evidence="1">
    <location>
        <begin position="154"/>
        <end position="211"/>
    </location>
</feature>
<dbReference type="RefSeq" id="WP_011050381.1">
    <property type="nucleotide sequence ID" value="NZ_CAVLHM010000050.1"/>
</dbReference>
<keyword evidence="2" id="KW-0472">Membrane</keyword>
<name>A0A0U5BN64_XANCI</name>
<dbReference type="Proteomes" id="UP000653002">
    <property type="component" value="Unassembled WGS sequence"/>
</dbReference>
<proteinExistence type="predicted"/>
<evidence type="ECO:0000256" key="2">
    <source>
        <dbReference type="SAM" id="Phobius"/>
    </source>
</evidence>
<comment type="caution">
    <text evidence="3">The sequence shown here is derived from an EMBL/GenBank/DDBJ whole genome shotgun (WGS) entry which is preliminary data.</text>
</comment>
<feature type="transmembrane region" description="Helical" evidence="2">
    <location>
        <begin position="20"/>
        <end position="38"/>
    </location>
</feature>
<keyword evidence="2" id="KW-1133">Transmembrane helix</keyword>
<dbReference type="KEGG" id="xcw:J162_00665"/>
<evidence type="ECO:0000313" key="3">
    <source>
        <dbReference type="EMBL" id="CEG14209.1"/>
    </source>
</evidence>
<keyword evidence="5" id="KW-1185">Reference proteome</keyword>
<protein>
    <submittedName>
        <fullName evidence="3">Uncharacterized protein</fullName>
    </submittedName>
</protein>
<dbReference type="Proteomes" id="UP000052230">
    <property type="component" value="Unassembled WGS sequence"/>
</dbReference>
<dbReference type="PATRIC" id="fig|434928.28.peg.623"/>
<gene>
    <name evidence="4" type="ORF">GUH15_09060</name>
    <name evidence="3" type="ORF">XAC3562_100046</name>
</gene>
<dbReference type="GeneID" id="66909751"/>